<keyword evidence="5 10" id="KW-0812">Transmembrane</keyword>
<dbReference type="InterPro" id="IPR004692">
    <property type="entry name" value="SecG"/>
</dbReference>
<comment type="similarity">
    <text evidence="2 10">Belongs to the SecG family.</text>
</comment>
<gene>
    <name evidence="12" type="ordered locus">CHU_1825</name>
</gene>
<evidence type="ECO:0000256" key="6">
    <source>
        <dbReference type="ARBA" id="ARBA00022927"/>
    </source>
</evidence>
<comment type="caution">
    <text evidence="10">Lacks conserved residue(s) required for the propagation of feature annotation.</text>
</comment>
<evidence type="ECO:0000313" key="13">
    <source>
        <dbReference type="Proteomes" id="UP000001822"/>
    </source>
</evidence>
<dbReference type="GO" id="GO:0015450">
    <property type="term" value="F:protein-transporting ATPase activity"/>
    <property type="evidence" value="ECO:0007669"/>
    <property type="project" value="UniProtKB-UniRule"/>
</dbReference>
<dbReference type="Pfam" id="PF03840">
    <property type="entry name" value="SecG"/>
    <property type="match status" value="1"/>
</dbReference>
<evidence type="ECO:0000256" key="5">
    <source>
        <dbReference type="ARBA" id="ARBA00022692"/>
    </source>
</evidence>
<keyword evidence="4 10" id="KW-1003">Cell membrane</keyword>
<keyword evidence="9 10" id="KW-0472">Membrane</keyword>
<accession>A0A6N4SRV6</accession>
<feature type="region of interest" description="Disordered" evidence="11">
    <location>
        <begin position="76"/>
        <end position="111"/>
    </location>
</feature>
<proteinExistence type="inferred from homology"/>
<dbReference type="Proteomes" id="UP000001822">
    <property type="component" value="Chromosome"/>
</dbReference>
<evidence type="ECO:0000256" key="1">
    <source>
        <dbReference type="ARBA" id="ARBA00004651"/>
    </source>
</evidence>
<dbReference type="RefSeq" id="WP_011585209.1">
    <property type="nucleotide sequence ID" value="NC_008255.1"/>
</dbReference>
<dbReference type="NCBIfam" id="TIGR00810">
    <property type="entry name" value="secG"/>
    <property type="match status" value="1"/>
</dbReference>
<sequence>MIITLSILLILCAVLLVIVVLAQNSKGGVADGFSSSTQVIGAKRTGDFLSNLSIGLAITILVICLAFNYVAKPTVDDADDTDVENTEGTTAPESGEEVETAPAPADTVPAQ</sequence>
<dbReference type="KEGG" id="chu:CHU_1825"/>
<organism evidence="12 13">
    <name type="scientific">Cytophaga hutchinsonii (strain ATCC 33406 / DSM 1761 / CIP 103989 / NBRC 15051 / NCIMB 9469 / D465)</name>
    <dbReference type="NCBI Taxonomy" id="269798"/>
    <lineage>
        <taxon>Bacteria</taxon>
        <taxon>Pseudomonadati</taxon>
        <taxon>Bacteroidota</taxon>
        <taxon>Cytophagia</taxon>
        <taxon>Cytophagales</taxon>
        <taxon>Cytophagaceae</taxon>
        <taxon>Cytophaga</taxon>
    </lineage>
</organism>
<evidence type="ECO:0000256" key="8">
    <source>
        <dbReference type="ARBA" id="ARBA00023010"/>
    </source>
</evidence>
<dbReference type="GO" id="GO:0043952">
    <property type="term" value="P:protein transport by the Sec complex"/>
    <property type="evidence" value="ECO:0007669"/>
    <property type="project" value="TreeGrafter"/>
</dbReference>
<dbReference type="EMBL" id="CP000383">
    <property type="protein sequence ID" value="ABG59092.1"/>
    <property type="molecule type" value="Genomic_DNA"/>
</dbReference>
<protein>
    <recommendedName>
        <fullName evidence="10">Protein-export membrane protein SecG</fullName>
    </recommendedName>
</protein>
<dbReference type="PANTHER" id="PTHR34182:SF1">
    <property type="entry name" value="PROTEIN-EXPORT MEMBRANE PROTEIN SECG"/>
    <property type="match status" value="1"/>
</dbReference>
<dbReference type="GO" id="GO:0065002">
    <property type="term" value="P:intracellular protein transmembrane transport"/>
    <property type="evidence" value="ECO:0007669"/>
    <property type="project" value="TreeGrafter"/>
</dbReference>
<dbReference type="AlphaFoldDB" id="A0A6N4SRV6"/>
<dbReference type="GO" id="GO:0009306">
    <property type="term" value="P:protein secretion"/>
    <property type="evidence" value="ECO:0007669"/>
    <property type="project" value="UniProtKB-UniRule"/>
</dbReference>
<feature type="transmembrane region" description="Helical" evidence="10">
    <location>
        <begin position="52"/>
        <end position="71"/>
    </location>
</feature>
<comment type="subcellular location">
    <subcellularLocation>
        <location evidence="1 10">Cell membrane</location>
        <topology evidence="1 10">Multi-pass membrane protein</topology>
    </subcellularLocation>
</comment>
<reference evidence="12 13" key="1">
    <citation type="journal article" date="2007" name="Appl. Environ. Microbiol.">
        <title>Genome sequence of the cellulolytic gliding bacterium Cytophaga hutchinsonii.</title>
        <authorList>
            <person name="Xie G."/>
            <person name="Bruce D.C."/>
            <person name="Challacombe J.F."/>
            <person name="Chertkov O."/>
            <person name="Detter J.C."/>
            <person name="Gilna P."/>
            <person name="Han C.S."/>
            <person name="Lucas S."/>
            <person name="Misra M."/>
            <person name="Myers G.L."/>
            <person name="Richardson P."/>
            <person name="Tapia R."/>
            <person name="Thayer N."/>
            <person name="Thompson L.S."/>
            <person name="Brettin T.S."/>
            <person name="Henrissat B."/>
            <person name="Wilson D.B."/>
            <person name="McBride M.J."/>
        </authorList>
    </citation>
    <scope>NUCLEOTIDE SEQUENCE [LARGE SCALE GENOMIC DNA]</scope>
    <source>
        <strain evidence="13">ATCC 33406 / DSM 1761 / CIP 103989 / NBRC 15051 / NCIMB 9469 / D465</strain>
    </source>
</reference>
<keyword evidence="3 10" id="KW-0813">Transport</keyword>
<comment type="function">
    <text evidence="10">Involved in protein export. Participates in an early event of protein translocation.</text>
</comment>
<keyword evidence="8 10" id="KW-0811">Translocation</keyword>
<dbReference type="GO" id="GO:0005886">
    <property type="term" value="C:plasma membrane"/>
    <property type="evidence" value="ECO:0007669"/>
    <property type="project" value="UniProtKB-SubCell"/>
</dbReference>
<evidence type="ECO:0000313" key="12">
    <source>
        <dbReference type="EMBL" id="ABG59092.1"/>
    </source>
</evidence>
<feature type="compositionally biased region" description="Acidic residues" evidence="11">
    <location>
        <begin position="76"/>
        <end position="85"/>
    </location>
</feature>
<evidence type="ECO:0000256" key="7">
    <source>
        <dbReference type="ARBA" id="ARBA00022989"/>
    </source>
</evidence>
<keyword evidence="7 10" id="KW-1133">Transmembrane helix</keyword>
<evidence type="ECO:0000256" key="11">
    <source>
        <dbReference type="SAM" id="MobiDB-lite"/>
    </source>
</evidence>
<evidence type="ECO:0000256" key="4">
    <source>
        <dbReference type="ARBA" id="ARBA00022475"/>
    </source>
</evidence>
<dbReference type="PANTHER" id="PTHR34182">
    <property type="entry name" value="PROTEIN-EXPORT MEMBRANE PROTEIN SECG"/>
    <property type="match status" value="1"/>
</dbReference>
<evidence type="ECO:0000256" key="2">
    <source>
        <dbReference type="ARBA" id="ARBA00008445"/>
    </source>
</evidence>
<evidence type="ECO:0000256" key="9">
    <source>
        <dbReference type="ARBA" id="ARBA00023136"/>
    </source>
</evidence>
<keyword evidence="13" id="KW-1185">Reference proteome</keyword>
<keyword evidence="6 10" id="KW-0653">Protein transport</keyword>
<evidence type="ECO:0000256" key="3">
    <source>
        <dbReference type="ARBA" id="ARBA00022448"/>
    </source>
</evidence>
<name>A0A6N4SRV6_CYTH3</name>
<evidence type="ECO:0000256" key="10">
    <source>
        <dbReference type="RuleBase" id="RU365087"/>
    </source>
</evidence>